<dbReference type="InterPro" id="IPR020834">
    <property type="entry name" value="LipOase_CS"/>
</dbReference>
<dbReference type="PANTHER" id="PTHR11771">
    <property type="entry name" value="LIPOXYGENASE"/>
    <property type="match status" value="1"/>
</dbReference>
<dbReference type="InterPro" id="IPR036226">
    <property type="entry name" value="LipOase_C_sf"/>
</dbReference>
<accession>A0ABV0KKX4</accession>
<dbReference type="PRINTS" id="PR00087">
    <property type="entry name" value="LIPOXYGENASE"/>
</dbReference>
<evidence type="ECO:0000259" key="3">
    <source>
        <dbReference type="PROSITE" id="PS51393"/>
    </source>
</evidence>
<name>A0ABV0KKX4_9CYAN</name>
<reference evidence="4 5" key="1">
    <citation type="submission" date="2022-04" db="EMBL/GenBank/DDBJ databases">
        <title>Positive selection, recombination, and allopatry shape intraspecific diversity of widespread and dominant cyanobacteria.</title>
        <authorList>
            <person name="Wei J."/>
            <person name="Shu W."/>
            <person name="Hu C."/>
        </authorList>
    </citation>
    <scope>NUCLEOTIDE SEQUENCE [LARGE SCALE GENOMIC DNA]</scope>
    <source>
        <strain evidence="4 5">AS-A4</strain>
    </source>
</reference>
<dbReference type="SUPFAM" id="SSF48484">
    <property type="entry name" value="Lipoxigenase"/>
    <property type="match status" value="2"/>
</dbReference>
<dbReference type="Proteomes" id="UP001476950">
    <property type="component" value="Unassembled WGS sequence"/>
</dbReference>
<feature type="domain" description="Lipoxygenase" evidence="3">
    <location>
        <begin position="166"/>
        <end position="651"/>
    </location>
</feature>
<dbReference type="Gene3D" id="3.10.450.60">
    <property type="match status" value="1"/>
</dbReference>
<gene>
    <name evidence="4" type="ORF">NDI38_15775</name>
</gene>
<proteinExistence type="predicted"/>
<comment type="caution">
    <text evidence="4">The sequence shown here is derived from an EMBL/GenBank/DDBJ whole genome shotgun (WGS) entry which is preliminary data.</text>
</comment>
<dbReference type="Gene3D" id="1.20.245.10">
    <property type="entry name" value="Lipoxygenase-1, Domain 5"/>
    <property type="match status" value="1"/>
</dbReference>
<dbReference type="InterPro" id="IPR013819">
    <property type="entry name" value="LipOase_C"/>
</dbReference>
<evidence type="ECO:0000313" key="4">
    <source>
        <dbReference type="EMBL" id="MEP1059898.1"/>
    </source>
</evidence>
<evidence type="ECO:0000313" key="5">
    <source>
        <dbReference type="Proteomes" id="UP001476950"/>
    </source>
</evidence>
<dbReference type="InterPro" id="IPR000907">
    <property type="entry name" value="LipOase"/>
</dbReference>
<dbReference type="RefSeq" id="WP_190449613.1">
    <property type="nucleotide sequence ID" value="NZ_JAMPLM010000013.1"/>
</dbReference>
<dbReference type="Pfam" id="PF00305">
    <property type="entry name" value="Lipoxygenase"/>
    <property type="match status" value="2"/>
</dbReference>
<organism evidence="4 5">
    <name type="scientific">Stenomitos frigidus AS-A4</name>
    <dbReference type="NCBI Taxonomy" id="2933935"/>
    <lineage>
        <taxon>Bacteria</taxon>
        <taxon>Bacillati</taxon>
        <taxon>Cyanobacteriota</taxon>
        <taxon>Cyanophyceae</taxon>
        <taxon>Leptolyngbyales</taxon>
        <taxon>Leptolyngbyaceae</taxon>
        <taxon>Stenomitos</taxon>
    </lineage>
</organism>
<dbReference type="EMBL" id="JAMPLM010000013">
    <property type="protein sequence ID" value="MEP1059898.1"/>
    <property type="molecule type" value="Genomic_DNA"/>
</dbReference>
<evidence type="ECO:0000256" key="2">
    <source>
        <dbReference type="ARBA" id="ARBA00023002"/>
    </source>
</evidence>
<evidence type="ECO:0000256" key="1">
    <source>
        <dbReference type="ARBA" id="ARBA00022723"/>
    </source>
</evidence>
<protein>
    <submittedName>
        <fullName evidence="4">Lipoxygenase</fullName>
    </submittedName>
</protein>
<keyword evidence="2" id="KW-0560">Oxidoreductase</keyword>
<keyword evidence="5" id="KW-1185">Reference proteome</keyword>
<sequence>MGFHSPLESQGYYRYDPTALEQQGPARLFPHAGEDGLLRYVITQLRRNALAHGRLSEPLSLLLRQLERTNQTLDQVWSQVSTLLVDFKWLQSGWFNVTLPPYEQFDAAFVRERRTMTAVLLAAKTAAKLHATPAARRAQFYQVLENLGRVRPVVSQIHERDGGLSDREFARQRLAGQNPMVLRQVRSSDQALLQVWADAVQAEGLSVDLVEAAAAKRLFVADYPLLQHLTPTDLQPGRYVGSPIAVFYRADTGLEPVLIQVEQGRLITPSADVDRWMQAKLCVQTADVTDHELIVHLCDTHLAMEAFAIATPRQLPTTHPVYRLLRPHFRFLLAINTRGNAILLGEGGAIDQLLAPTRTASLTLINQAYRARSFQDYALPTLITQRGIEPDVLTEFPYRDDALLLWGAIERYVTRFLQRYYPDDQAVQHDPYLQAWAAELGAPLDSRPVSEFPQAPAWLPSEWVSQVKLNPDPLPTYPRVPGFPPVAGAEARSGALQSETHQPEALRSNALSSLQQLIDITTQVIFTCGPQHAAVNFSQFDYVGYTPNAPLSLSSRPDTAASVQQLLPNADQDLGQMELTFALSGIRWGTLGSTALSQFLDRGDRQILEQFQADLADIEVKINARNQQRLATSGIEYPYLLPSRIPNSINI</sequence>
<keyword evidence="1" id="KW-0479">Metal-binding</keyword>
<dbReference type="PROSITE" id="PS00081">
    <property type="entry name" value="LIPOXYGENASE_2"/>
    <property type="match status" value="1"/>
</dbReference>
<dbReference type="PROSITE" id="PS51393">
    <property type="entry name" value="LIPOXYGENASE_3"/>
    <property type="match status" value="1"/>
</dbReference>